<dbReference type="AlphaFoldDB" id="A0A1H0EID6"/>
<organism evidence="2 3">
    <name type="scientific">Nocardioides szechwanensis</name>
    <dbReference type="NCBI Taxonomy" id="1005944"/>
    <lineage>
        <taxon>Bacteria</taxon>
        <taxon>Bacillati</taxon>
        <taxon>Actinomycetota</taxon>
        <taxon>Actinomycetes</taxon>
        <taxon>Propionibacteriales</taxon>
        <taxon>Nocardioidaceae</taxon>
        <taxon>Nocardioides</taxon>
    </lineage>
</organism>
<dbReference type="NCBIfam" id="NF040603">
    <property type="entry name" value="choice_anch_P"/>
    <property type="match status" value="2"/>
</dbReference>
<keyword evidence="1" id="KW-0732">Signal</keyword>
<dbReference type="Proteomes" id="UP000199004">
    <property type="component" value="Unassembled WGS sequence"/>
</dbReference>
<feature type="signal peptide" evidence="1">
    <location>
        <begin position="1"/>
        <end position="23"/>
    </location>
</feature>
<evidence type="ECO:0008006" key="4">
    <source>
        <dbReference type="Google" id="ProtNLM"/>
    </source>
</evidence>
<dbReference type="STRING" id="1005944.SAMN05192576_2868"/>
<evidence type="ECO:0000313" key="3">
    <source>
        <dbReference type="Proteomes" id="UP000199004"/>
    </source>
</evidence>
<gene>
    <name evidence="2" type="ORF">SAMN05192576_2868</name>
</gene>
<dbReference type="EMBL" id="FNIC01000004">
    <property type="protein sequence ID" value="SDN82046.1"/>
    <property type="molecule type" value="Genomic_DNA"/>
</dbReference>
<sequence length="422" mass="43746">MRPTLRLGTIAASVGLLATVLTAAPATTSAAPAPLAQKATVKTGFALFSTGVGSVLTGGQLPAGSNGTAFTMIGCTVRAGIAKSNFVEETTIPGIGTLSGLRTRLWTEKKGDVVSSYATHSVAEIVIAESSMGTLTIEGVRSMSRAYHDGTQFKMQTETQVAKIVMKPAAGPEQVLEIPKPGQPLVVPGMARIAVGNEVTQKITDGVRVAVDALDIKVIPSDTRTRIAHTATRIQKGAPFGTFRGFSAGVQARALEDNAKVGRTPLSLMPCKGTKGQVKNKAIAQVNLGDQAVVRGLDSEQMGRQRPGFATAYELGHVAKVNIGDGQLVIDGITGKANVTRTGTTLTRNAEGTTIGSIRANGQTYAFPATGVLQIPGIAKLEEAVVHHIKNGISVIALRITLLDGTGAVIDLGIAETQIRKG</sequence>
<evidence type="ECO:0000256" key="1">
    <source>
        <dbReference type="SAM" id="SignalP"/>
    </source>
</evidence>
<evidence type="ECO:0000313" key="2">
    <source>
        <dbReference type="EMBL" id="SDN82046.1"/>
    </source>
</evidence>
<dbReference type="OrthoDB" id="3770490at2"/>
<protein>
    <recommendedName>
        <fullName evidence="4">DUF5666 domain-containing protein</fullName>
    </recommendedName>
</protein>
<feature type="chain" id="PRO_5039119922" description="DUF5666 domain-containing protein" evidence="1">
    <location>
        <begin position="24"/>
        <end position="422"/>
    </location>
</feature>
<name>A0A1H0EID6_9ACTN</name>
<reference evidence="3" key="1">
    <citation type="submission" date="2016-10" db="EMBL/GenBank/DDBJ databases">
        <authorList>
            <person name="Varghese N."/>
            <person name="Submissions S."/>
        </authorList>
    </citation>
    <scope>NUCLEOTIDE SEQUENCE [LARGE SCALE GENOMIC DNA]</scope>
    <source>
        <strain evidence="3">CGMCC 1.11147</strain>
    </source>
</reference>
<proteinExistence type="predicted"/>
<accession>A0A1H0EID6</accession>
<keyword evidence="3" id="KW-1185">Reference proteome</keyword>
<dbReference type="RefSeq" id="WP_091025475.1">
    <property type="nucleotide sequence ID" value="NZ_BKAE01000010.1"/>
</dbReference>